<evidence type="ECO:0000256" key="1">
    <source>
        <dbReference type="SAM" id="MobiDB-lite"/>
    </source>
</evidence>
<evidence type="ECO:0000313" key="2">
    <source>
        <dbReference type="EMBL" id="EOB02048.1"/>
    </source>
</evidence>
<sequence length="283" mass="31205">MEELQNKSLSHPFSAHPVVTEQPRAVLVRREGPWGLQGSWQLCMVRYPNAWGRGCSITAVLPAGGGLSGRGNKSSPASGSHSAGQQSSKFPTSRPSGTEANLGVLLVTSFIASKCQKSGIPEQQVKRKNKIKSSAGCQENLQHCLGVHEEVTQTPDGVRDFWKAMFKFKAMCYKSLRLTWRPWMVEKKAHRDHYLLATRLKLRTTGNAANHILPAIAEFVIYGQNLTLSSEDVPNMAAHPLMISNTCSSYSQDTVTPFIYVGLDPEVLTQNQRSMEILPEKGL</sequence>
<feature type="compositionally biased region" description="Low complexity" evidence="1">
    <location>
        <begin position="74"/>
        <end position="88"/>
    </location>
</feature>
<dbReference type="EMBL" id="KB743005">
    <property type="protein sequence ID" value="EOB02048.1"/>
    <property type="molecule type" value="Genomic_DNA"/>
</dbReference>
<organism evidence="2 3">
    <name type="scientific">Anas platyrhynchos</name>
    <name type="common">Mallard</name>
    <name type="synonym">Anas boschas</name>
    <dbReference type="NCBI Taxonomy" id="8839"/>
    <lineage>
        <taxon>Eukaryota</taxon>
        <taxon>Metazoa</taxon>
        <taxon>Chordata</taxon>
        <taxon>Craniata</taxon>
        <taxon>Vertebrata</taxon>
        <taxon>Euteleostomi</taxon>
        <taxon>Archelosauria</taxon>
        <taxon>Archosauria</taxon>
        <taxon>Dinosauria</taxon>
        <taxon>Saurischia</taxon>
        <taxon>Theropoda</taxon>
        <taxon>Coelurosauria</taxon>
        <taxon>Aves</taxon>
        <taxon>Neognathae</taxon>
        <taxon>Galloanserae</taxon>
        <taxon>Anseriformes</taxon>
        <taxon>Anatidae</taxon>
        <taxon>Anatinae</taxon>
        <taxon>Anas</taxon>
    </lineage>
</organism>
<dbReference type="AlphaFoldDB" id="R0LNN3"/>
<evidence type="ECO:0000313" key="3">
    <source>
        <dbReference type="Proteomes" id="UP000296049"/>
    </source>
</evidence>
<reference evidence="3" key="1">
    <citation type="journal article" date="2013" name="Nat. Genet.">
        <title>The duck genome and transcriptome provide insight into an avian influenza virus reservoir species.</title>
        <authorList>
            <person name="Huang Y."/>
            <person name="Li Y."/>
            <person name="Burt D.W."/>
            <person name="Chen H."/>
            <person name="Zhang Y."/>
            <person name="Qian W."/>
            <person name="Kim H."/>
            <person name="Gan S."/>
            <person name="Zhao Y."/>
            <person name="Li J."/>
            <person name="Yi K."/>
            <person name="Feng H."/>
            <person name="Zhu P."/>
            <person name="Li B."/>
            <person name="Liu Q."/>
            <person name="Fairley S."/>
            <person name="Magor K.E."/>
            <person name="Du Z."/>
            <person name="Hu X."/>
            <person name="Goodman L."/>
            <person name="Tafer H."/>
            <person name="Vignal A."/>
            <person name="Lee T."/>
            <person name="Kim K.W."/>
            <person name="Sheng Z."/>
            <person name="An Y."/>
            <person name="Searle S."/>
            <person name="Herrero J."/>
            <person name="Groenen M.A."/>
            <person name="Crooijmans R.P."/>
            <person name="Faraut T."/>
            <person name="Cai Q."/>
            <person name="Webster R.G."/>
            <person name="Aldridge J.R."/>
            <person name="Warren W.C."/>
            <person name="Bartschat S."/>
            <person name="Kehr S."/>
            <person name="Marz M."/>
            <person name="Stadler P.F."/>
            <person name="Smith J."/>
            <person name="Kraus R.H."/>
            <person name="Zhao Y."/>
            <person name="Ren L."/>
            <person name="Fei J."/>
            <person name="Morisson M."/>
            <person name="Kaiser P."/>
            <person name="Griffin D.K."/>
            <person name="Rao M."/>
            <person name="Pitel F."/>
            <person name="Wang J."/>
            <person name="Li N."/>
        </authorList>
    </citation>
    <scope>NUCLEOTIDE SEQUENCE [LARGE SCALE GENOMIC DNA]</scope>
</reference>
<dbReference type="Proteomes" id="UP000296049">
    <property type="component" value="Unassembled WGS sequence"/>
</dbReference>
<feature type="region of interest" description="Disordered" evidence="1">
    <location>
        <begin position="67"/>
        <end position="97"/>
    </location>
</feature>
<keyword evidence="3" id="KW-1185">Reference proteome</keyword>
<name>R0LNN3_ANAPL</name>
<protein>
    <submittedName>
        <fullName evidence="2">Uncharacterized protein</fullName>
    </submittedName>
</protein>
<proteinExistence type="predicted"/>
<gene>
    <name evidence="2" type="ORF">Anapl_00968</name>
</gene>
<accession>R0LNN3</accession>